<accession>A0A2D0W2M8</accession>
<feature type="region of interest" description="Disordered" evidence="2">
    <location>
        <begin position="1"/>
        <end position="27"/>
    </location>
</feature>
<name>A0A2D0W2M8_9VIRU</name>
<evidence type="ECO:0000256" key="1">
    <source>
        <dbReference type="SAM" id="Coils"/>
    </source>
</evidence>
<evidence type="ECO:0000313" key="3">
    <source>
        <dbReference type="EMBL" id="APC23180.1"/>
    </source>
</evidence>
<organism evidence="3 4">
    <name type="scientific">Sodiomyces alkalinus fusarivirus 1</name>
    <dbReference type="NCBI Taxonomy" id="1917080"/>
    <lineage>
        <taxon>Viruses</taxon>
        <taxon>Riboviria</taxon>
        <taxon>Orthornavirae</taxon>
        <taxon>Pisuviricota</taxon>
        <taxon>Duplopiviricetes</taxon>
        <taxon>Durnavirales</taxon>
        <taxon>Fusariviridae</taxon>
    </lineage>
</organism>
<dbReference type="KEGG" id="vg:41700746"/>
<evidence type="ECO:0000313" key="4">
    <source>
        <dbReference type="Proteomes" id="UP000290435"/>
    </source>
</evidence>
<protein>
    <submittedName>
        <fullName evidence="3">Uncharacterized protein</fullName>
    </submittedName>
</protein>
<sequence length="507" mass="55659">MSDKIKKQPVSAGPVGPAQSPSIKSTLSASAEVSEKVKEFLKSFSRPGTISGTPIRMVDTSKMDELSEALTSLIHDSVSHSVAPSELAKLNAELATLRLKVSTFETDKERALFAAEASKKELVDLKNAWEVQKAANAETRAAIDKQMDDLRTALVEARAQNLEAKKAVLQSKKESTDSKPDSSLKEASELAANRVTDLNNQLQQANKEKAELASKASAFENKIIELSNELSIAQAKGDLDSPFTFANVLKAPKSGYVGLKGTVSDMLGAKSKAFVEKARNADPLDVKLRAKYLRIALRESKAAAVKGFATFFDGVYDDIRISTYQSRKLFTPVVNSVLDTLSGRSGDLSEAELSLIMESLDTSEIRMVKSVREKGFLTLKDVIDAGLTADALQVSDFEDTDSVAAGRLVKDHRKAAKATERQALDKEISLMKARAEKKPESDSWYRRAKRGFKNFGNWFRSRTSSVRAHLEEKWTLTTSQKLARKGWWGKILAAPLTFLHYATFGMV</sequence>
<proteinExistence type="predicted"/>
<dbReference type="Proteomes" id="UP000290435">
    <property type="component" value="Segment"/>
</dbReference>
<feature type="coiled-coil region" evidence="1">
    <location>
        <begin position="140"/>
        <end position="236"/>
    </location>
</feature>
<keyword evidence="1" id="KW-0175">Coiled coil</keyword>
<dbReference type="GeneID" id="41700746"/>
<reference evidence="3 4" key="1">
    <citation type="journal article" date="2017" name="PLoS ONE">
        <title>The alkalophilic fungus Sodiomyces alkalinus hosts beta- and gammapartitiviruses together with a new fusarivirus.</title>
        <authorList>
            <person name="Hrabakova L."/>
            <person name="Grum-Grzhimaylo A.A."/>
            <person name="Koloniuk I."/>
            <person name="Debets A.J.M."/>
            <person name="Sarkisova T."/>
            <person name="Petrzik K."/>
        </authorList>
    </citation>
    <scope>NUCLEOTIDE SEQUENCE [LARGE SCALE GENOMIC DNA]</scope>
</reference>
<evidence type="ECO:0000256" key="2">
    <source>
        <dbReference type="SAM" id="MobiDB-lite"/>
    </source>
</evidence>
<dbReference type="EMBL" id="KT983618">
    <property type="protein sequence ID" value="APC23180.1"/>
    <property type="molecule type" value="Genomic_RNA"/>
</dbReference>
<dbReference type="RefSeq" id="YP_009551682.1">
    <property type="nucleotide sequence ID" value="NC_040529.1"/>
</dbReference>